<dbReference type="GO" id="GO:0032456">
    <property type="term" value="P:endocytic recycling"/>
    <property type="evidence" value="ECO:0007669"/>
    <property type="project" value="TreeGrafter"/>
</dbReference>
<feature type="domain" description="PX" evidence="12">
    <location>
        <begin position="66"/>
        <end position="217"/>
    </location>
</feature>
<dbReference type="InterPro" id="IPR015404">
    <property type="entry name" value="Vps5_C"/>
</dbReference>
<name>A0A9W8DQU4_9FUNG</name>
<keyword evidence="5" id="KW-0963">Cytoplasm</keyword>
<dbReference type="GO" id="GO:0035091">
    <property type="term" value="F:phosphatidylinositol binding"/>
    <property type="evidence" value="ECO:0007669"/>
    <property type="project" value="InterPro"/>
</dbReference>
<keyword evidence="10" id="KW-0175">Coiled coil</keyword>
<evidence type="ECO:0000256" key="7">
    <source>
        <dbReference type="ARBA" id="ARBA00023136"/>
    </source>
</evidence>
<accession>A0A9W8DQU4</accession>
<dbReference type="OrthoDB" id="205639at2759"/>
<dbReference type="InterPro" id="IPR027267">
    <property type="entry name" value="AH/BAR_dom_sf"/>
</dbReference>
<evidence type="ECO:0000256" key="8">
    <source>
        <dbReference type="ARBA" id="ARBA00040748"/>
    </source>
</evidence>
<dbReference type="Gene3D" id="3.30.1520.10">
    <property type="entry name" value="Phox-like domain"/>
    <property type="match status" value="1"/>
</dbReference>
<dbReference type="GO" id="GO:0061709">
    <property type="term" value="P:reticulophagy"/>
    <property type="evidence" value="ECO:0007669"/>
    <property type="project" value="TreeGrafter"/>
</dbReference>
<keyword evidence="7" id="KW-0472">Membrane</keyword>
<comment type="similarity">
    <text evidence="3">Belongs to the sorting nexin family.</text>
</comment>
<evidence type="ECO:0000256" key="9">
    <source>
        <dbReference type="ARBA" id="ARBA00041273"/>
    </source>
</evidence>
<reference evidence="13" key="1">
    <citation type="submission" date="2022-07" db="EMBL/GenBank/DDBJ databases">
        <title>Phylogenomic reconstructions and comparative analyses of Kickxellomycotina fungi.</title>
        <authorList>
            <person name="Reynolds N.K."/>
            <person name="Stajich J.E."/>
            <person name="Barry K."/>
            <person name="Grigoriev I.V."/>
            <person name="Crous P."/>
            <person name="Smith M.E."/>
        </authorList>
    </citation>
    <scope>NUCLEOTIDE SEQUENCE</scope>
    <source>
        <strain evidence="13">NBRC 100468</strain>
    </source>
</reference>
<evidence type="ECO:0000256" key="2">
    <source>
        <dbReference type="ARBA" id="ARBA00004496"/>
    </source>
</evidence>
<dbReference type="PANTHER" id="PTHR45949:SF2">
    <property type="entry name" value="SORTING NEXIN-4"/>
    <property type="match status" value="1"/>
</dbReference>
<evidence type="ECO:0000259" key="12">
    <source>
        <dbReference type="PROSITE" id="PS50195"/>
    </source>
</evidence>
<dbReference type="GO" id="GO:0000422">
    <property type="term" value="P:autophagy of mitochondrion"/>
    <property type="evidence" value="ECO:0007669"/>
    <property type="project" value="TreeGrafter"/>
</dbReference>
<dbReference type="SUPFAM" id="SSF103657">
    <property type="entry name" value="BAR/IMD domain-like"/>
    <property type="match status" value="1"/>
</dbReference>
<evidence type="ECO:0000313" key="13">
    <source>
        <dbReference type="EMBL" id="KAJ1914790.1"/>
    </source>
</evidence>
<dbReference type="SMART" id="SM00312">
    <property type="entry name" value="PX"/>
    <property type="match status" value="1"/>
</dbReference>
<evidence type="ECO:0000256" key="3">
    <source>
        <dbReference type="ARBA" id="ARBA00010883"/>
    </source>
</evidence>
<evidence type="ECO:0000256" key="11">
    <source>
        <dbReference type="SAM" id="MobiDB-lite"/>
    </source>
</evidence>
<dbReference type="PANTHER" id="PTHR45949">
    <property type="entry name" value="SORTING NEXIN-4"/>
    <property type="match status" value="1"/>
</dbReference>
<keyword evidence="4" id="KW-0813">Transport</keyword>
<keyword evidence="6" id="KW-0446">Lipid-binding</keyword>
<dbReference type="PROSITE" id="PS50195">
    <property type="entry name" value="PX"/>
    <property type="match status" value="1"/>
</dbReference>
<evidence type="ECO:0000256" key="5">
    <source>
        <dbReference type="ARBA" id="ARBA00022490"/>
    </source>
</evidence>
<feature type="region of interest" description="Disordered" evidence="11">
    <location>
        <begin position="15"/>
        <end position="66"/>
    </location>
</feature>
<feature type="coiled-coil region" evidence="10">
    <location>
        <begin position="341"/>
        <end position="368"/>
    </location>
</feature>
<dbReference type="GO" id="GO:0000407">
    <property type="term" value="C:phagophore assembly site"/>
    <property type="evidence" value="ECO:0007669"/>
    <property type="project" value="TreeGrafter"/>
</dbReference>
<keyword evidence="14" id="KW-1185">Reference proteome</keyword>
<evidence type="ECO:0000256" key="1">
    <source>
        <dbReference type="ARBA" id="ARBA00004184"/>
    </source>
</evidence>
<comment type="subcellular location">
    <subcellularLocation>
        <location evidence="2">Cytoplasm</location>
    </subcellularLocation>
    <subcellularLocation>
        <location evidence="1">Endomembrane system</location>
        <topology evidence="1">Peripheral membrane protein</topology>
    </subcellularLocation>
</comment>
<sequence>MQDTEYNNVQWETLQGSTYGQRQDAQEVLTPFLGNPTDDQPTATSTVQQEPSTSTQAGKEGTNNATIKVSVSTPRKEEEGTPHSFISYLVKTERTYGPESKTSSHEVRRRFHDFVWLHEQLLHDFPACVIPPFPGKHIEKYLVGDRFSEEFRSEYENPKGDNTVLDIVGDTLLNSLSRVRSKDEKFIELAENIDRLHSHLTSINKLFSKVTKRQMKIQQAYSDFGNGLASLGDIETGITSPLVSAANALREHGVLLQTLSDRTEDLFLAKVEEYIQYCESYKYTLKVRDQKQAESEDLEEYLKLTNNEHERLSNYKPPQGMSAVTSFIRGKVRDLRGMDRNIDRQKRIHTLEERAKELEEALNISVEESKTCSQQVLDEYEIFSRIKRQDMKDSFSQLATSHIEFYKKVGHISIIHRCNVP</sequence>
<dbReference type="SUPFAM" id="SSF64268">
    <property type="entry name" value="PX domain"/>
    <property type="match status" value="1"/>
</dbReference>
<dbReference type="AlphaFoldDB" id="A0A9W8DQU4"/>
<proteinExistence type="inferred from homology"/>
<dbReference type="Proteomes" id="UP001150538">
    <property type="component" value="Unassembled WGS sequence"/>
</dbReference>
<dbReference type="GO" id="GO:0015031">
    <property type="term" value="P:protein transport"/>
    <property type="evidence" value="ECO:0007669"/>
    <property type="project" value="TreeGrafter"/>
</dbReference>
<dbReference type="EMBL" id="JANBPU010000180">
    <property type="protein sequence ID" value="KAJ1914790.1"/>
    <property type="molecule type" value="Genomic_DNA"/>
</dbReference>
<dbReference type="InterPro" id="IPR036871">
    <property type="entry name" value="PX_dom_sf"/>
</dbReference>
<organism evidence="13 14">
    <name type="scientific">Mycoemilia scoparia</name>
    <dbReference type="NCBI Taxonomy" id="417184"/>
    <lineage>
        <taxon>Eukaryota</taxon>
        <taxon>Fungi</taxon>
        <taxon>Fungi incertae sedis</taxon>
        <taxon>Zoopagomycota</taxon>
        <taxon>Kickxellomycotina</taxon>
        <taxon>Kickxellomycetes</taxon>
        <taxon>Kickxellales</taxon>
        <taxon>Kickxellaceae</taxon>
        <taxon>Mycoemilia</taxon>
    </lineage>
</organism>
<dbReference type="Pfam" id="PF00787">
    <property type="entry name" value="PX"/>
    <property type="match status" value="1"/>
</dbReference>
<protein>
    <recommendedName>
        <fullName evidence="8">Sorting nexin-4</fullName>
    </recommendedName>
    <alternativeName>
        <fullName evidence="9">Autophagy-related protein 24</fullName>
    </alternativeName>
</protein>
<evidence type="ECO:0000256" key="6">
    <source>
        <dbReference type="ARBA" id="ARBA00023121"/>
    </source>
</evidence>
<dbReference type="GO" id="GO:0034727">
    <property type="term" value="P:piecemeal microautophagy of the nucleus"/>
    <property type="evidence" value="ECO:0007669"/>
    <property type="project" value="TreeGrafter"/>
</dbReference>
<evidence type="ECO:0000256" key="4">
    <source>
        <dbReference type="ARBA" id="ARBA00022448"/>
    </source>
</evidence>
<dbReference type="InterPro" id="IPR001683">
    <property type="entry name" value="PX_dom"/>
</dbReference>
<dbReference type="Gene3D" id="1.20.1270.60">
    <property type="entry name" value="Arfaptin homology (AH) domain/BAR domain"/>
    <property type="match status" value="1"/>
</dbReference>
<gene>
    <name evidence="13" type="primary">SNX4</name>
    <name evidence="13" type="ORF">H4219_004635</name>
</gene>
<feature type="compositionally biased region" description="Polar residues" evidence="11">
    <location>
        <begin position="37"/>
        <end position="66"/>
    </location>
</feature>
<evidence type="ECO:0000256" key="10">
    <source>
        <dbReference type="SAM" id="Coils"/>
    </source>
</evidence>
<dbReference type="GO" id="GO:0005769">
    <property type="term" value="C:early endosome"/>
    <property type="evidence" value="ECO:0007669"/>
    <property type="project" value="TreeGrafter"/>
</dbReference>
<evidence type="ECO:0000313" key="14">
    <source>
        <dbReference type="Proteomes" id="UP001150538"/>
    </source>
</evidence>
<dbReference type="Pfam" id="PF09325">
    <property type="entry name" value="Vps5"/>
    <property type="match status" value="1"/>
</dbReference>
<comment type="caution">
    <text evidence="13">The sequence shown here is derived from an EMBL/GenBank/DDBJ whole genome shotgun (WGS) entry which is preliminary data.</text>
</comment>